<dbReference type="InterPro" id="IPR022385">
    <property type="entry name" value="Rhs_assc_core"/>
</dbReference>
<dbReference type="RefSeq" id="WP_108736490.1">
    <property type="nucleotide sequence ID" value="NZ_CP020919.1"/>
</dbReference>
<dbReference type="OrthoDB" id="2972467at2"/>
<dbReference type="NCBIfam" id="TIGR03696">
    <property type="entry name" value="Rhs_assc_core"/>
    <property type="match status" value="1"/>
</dbReference>
<accession>A0A2S1LM93</accession>
<evidence type="ECO:0000256" key="1">
    <source>
        <dbReference type="SAM" id="SignalP"/>
    </source>
</evidence>
<evidence type="ECO:0000313" key="4">
    <source>
        <dbReference type="Proteomes" id="UP000244677"/>
    </source>
</evidence>
<organism evidence="3 4">
    <name type="scientific">Flavobacterium kingsejongi</name>
    <dbReference type="NCBI Taxonomy" id="1678728"/>
    <lineage>
        <taxon>Bacteria</taxon>
        <taxon>Pseudomonadati</taxon>
        <taxon>Bacteroidota</taxon>
        <taxon>Flavobacteriia</taxon>
        <taxon>Flavobacteriales</taxon>
        <taxon>Flavobacteriaceae</taxon>
        <taxon>Flavobacterium</taxon>
    </lineage>
</organism>
<name>A0A2S1LM93_9FLAO</name>
<dbReference type="InterPro" id="IPR045619">
    <property type="entry name" value="DUF6443"/>
</dbReference>
<keyword evidence="1" id="KW-0732">Signal</keyword>
<feature type="chain" id="PRO_5015782639" description="DUF6443 domain-containing protein" evidence="1">
    <location>
        <begin position="18"/>
        <end position="1141"/>
    </location>
</feature>
<dbReference type="AlphaFoldDB" id="A0A2S1LM93"/>
<sequence length="1141" mass="130117">MKKITLLFFLVPVLAFAQSTDQNYIKSSTYKVATPTPLPSNAPSTQVKVNVVYYDGLARPIQQIAGKQSASGQDIITHIEYDAFGRQTKDYLPYPGNMTDQSYVANALGETLNYEPYAGEFPYGENKYENSPLNRVLKKGFPGDDWQVNQTNDTDHTIKYVNSTNSQDEVSMHTATTLWNESEGLYRAILALNSNYSAGSLFKLIIKDENWESGNDHTVEEFKDKDGKLILKRTYDQGEPHNSHYVYDIYGNLTFVLPPLADTGTLDGVCFQYLYDKKNRLAAKKMPGNDWQLIVYDKADRPVAQGPSLSPYGTGEYGWAVTQYDILGRVIATGWIKNKVTFESRNTAQGRIDVNINPFVLSEIDLLSENHYDNYNFSWFTQLPDMVLFQPVLVNTNGLLTGSRVRAIVNEGGSNFIYNYTIYDSKSRAIRVFNSNQYLGNSFTNTDYQYDFIGKILKKEVHHLRENTQEVLVKETFLYTPEDRLLQHTHQIGTHPIEVLSERSYFDLGDLQRKSVGGSVDNPLQNVDYKYNIRGWLTDINERIGDRITYPPDLFSFKINYNKINQESLGSVKLYNGNIAETFWRTGADNIDRGYIYHYDAMSRLNNSYYLKGSTPTLSTGSYNESLEYDKNGNILKLKRYGAADYDGVNFPIMIDELAYSYDVEKVNQLMKVTDYSEHPQGFSDSDNMIDDDYEYDNFGNLKSDQNKDITKIIYNHFNLPLTIYFKSSNRKIEYIYDGLGKKLSKKVFDDSIETVTDYVDGFQYKDGELQFFPTEEGYVKHTRSKYNYVYNYTDHLGNIRVSYTSDPQDGLTKVLEENNYYPFGLKHSGYNNDVMEFVFENDQVTFQSIINDASNQYKYNGKEFQNEKGMNVYDYGARNYDPTIGRWMNVDPLAEQYYSFSPYIYAANNPVYYLDPDGMIIMDNNGIVSKQKRTLQDDIKTFQQLIKSGGLDAEAGNKFIAFYKSVLGEISDLENSKQVYNVSTDNGNNSDSGSVSYDFSTDQVTVQMGKSASFSVIGHELKHAHQFEEGKISYNRNGSSALIDITDETEGYNRQQNLFLGPSQFGQGKKADYTDANVINFGSRMTPKAYQGLPSSSLNMSSKEGKALRKAAINAGEQGIPIQEVYIGWQKDYQKGTKNR</sequence>
<proteinExistence type="predicted"/>
<keyword evidence="4" id="KW-1185">Reference proteome</keyword>
<evidence type="ECO:0000313" key="3">
    <source>
        <dbReference type="EMBL" id="AWG24862.1"/>
    </source>
</evidence>
<dbReference type="EMBL" id="CP020919">
    <property type="protein sequence ID" value="AWG24862.1"/>
    <property type="molecule type" value="Genomic_DNA"/>
</dbReference>
<dbReference type="PANTHER" id="PTHR32305">
    <property type="match status" value="1"/>
</dbReference>
<reference evidence="3 4" key="1">
    <citation type="submission" date="2017-04" db="EMBL/GenBank/DDBJ databases">
        <title>Complete genome sequence of Flavobacterium kingsejong AJ004.</title>
        <authorList>
            <person name="Lee P.C."/>
        </authorList>
    </citation>
    <scope>NUCLEOTIDE SEQUENCE [LARGE SCALE GENOMIC DNA]</scope>
    <source>
        <strain evidence="3 4">AJ004</strain>
    </source>
</reference>
<feature type="signal peptide" evidence="1">
    <location>
        <begin position="1"/>
        <end position="17"/>
    </location>
</feature>
<evidence type="ECO:0000259" key="2">
    <source>
        <dbReference type="Pfam" id="PF20041"/>
    </source>
</evidence>
<gene>
    <name evidence="3" type="ORF">FK004_06270</name>
</gene>
<protein>
    <recommendedName>
        <fullName evidence="2">DUF6443 domain-containing protein</fullName>
    </recommendedName>
</protein>
<dbReference type="Pfam" id="PF20041">
    <property type="entry name" value="DUF6443"/>
    <property type="match status" value="1"/>
</dbReference>
<feature type="domain" description="DUF6443" evidence="2">
    <location>
        <begin position="27"/>
        <end position="159"/>
    </location>
</feature>
<dbReference type="PANTHER" id="PTHR32305:SF15">
    <property type="entry name" value="PROTEIN RHSA-RELATED"/>
    <property type="match status" value="1"/>
</dbReference>
<dbReference type="InterPro" id="IPR050708">
    <property type="entry name" value="T6SS_VgrG/RHS"/>
</dbReference>
<dbReference type="Gene3D" id="2.180.10.10">
    <property type="entry name" value="RHS repeat-associated core"/>
    <property type="match status" value="1"/>
</dbReference>
<dbReference type="KEGG" id="fki:FK004_06270"/>
<dbReference type="Proteomes" id="UP000244677">
    <property type="component" value="Chromosome"/>
</dbReference>